<feature type="region of interest" description="Disordered" evidence="10">
    <location>
        <begin position="719"/>
        <end position="741"/>
    </location>
</feature>
<dbReference type="Pfam" id="PF00145">
    <property type="entry name" value="DNA_methylase"/>
    <property type="match status" value="2"/>
</dbReference>
<dbReference type="PROSITE" id="PS00095">
    <property type="entry name" value="C5_MTASE_2"/>
    <property type="match status" value="1"/>
</dbReference>
<evidence type="ECO:0000256" key="6">
    <source>
        <dbReference type="ARBA" id="ARBA00022737"/>
    </source>
</evidence>
<protein>
    <recommendedName>
        <fullName evidence="2">DNA (cytosine-5-)-methyltransferase</fullName>
        <ecNumber evidence="2">2.1.1.37</ecNumber>
    </recommendedName>
</protein>
<reference evidence="12" key="1">
    <citation type="submission" date="2022-07" db="EMBL/GenBank/DDBJ databases">
        <title>Phylogenomic reconstructions and comparative analyses of Kickxellomycotina fungi.</title>
        <authorList>
            <person name="Reynolds N.K."/>
            <person name="Stajich J.E."/>
            <person name="Barry K."/>
            <person name="Grigoriev I.V."/>
            <person name="Crous P."/>
            <person name="Smith M.E."/>
        </authorList>
    </citation>
    <scope>NUCLEOTIDE SEQUENCE</scope>
    <source>
        <strain evidence="12">RSA 567</strain>
    </source>
</reference>
<feature type="compositionally biased region" description="Basic and acidic residues" evidence="10">
    <location>
        <begin position="517"/>
        <end position="526"/>
    </location>
</feature>
<comment type="similarity">
    <text evidence="9">Belongs to the class I-like SAM-binding methyltransferase superfamily. C5-methyltransferase family.</text>
</comment>
<evidence type="ECO:0000256" key="5">
    <source>
        <dbReference type="ARBA" id="ARBA00022691"/>
    </source>
</evidence>
<feature type="compositionally biased region" description="Polar residues" evidence="10">
    <location>
        <begin position="1067"/>
        <end position="1100"/>
    </location>
</feature>
<evidence type="ECO:0000256" key="10">
    <source>
        <dbReference type="SAM" id="MobiDB-lite"/>
    </source>
</evidence>
<keyword evidence="6" id="KW-0677">Repeat</keyword>
<evidence type="ECO:0000313" key="13">
    <source>
        <dbReference type="Proteomes" id="UP001151582"/>
    </source>
</evidence>
<comment type="caution">
    <text evidence="12">The sequence shown here is derived from an EMBL/GenBank/DDBJ whole genome shotgun (WGS) entry which is preliminary data.</text>
</comment>
<name>A0A9W8B8N9_9FUNG</name>
<accession>A0A9W8B8N9</accession>
<dbReference type="SMART" id="SM00439">
    <property type="entry name" value="BAH"/>
    <property type="match status" value="2"/>
</dbReference>
<proteinExistence type="inferred from homology"/>
<keyword evidence="7" id="KW-0238">DNA-binding</keyword>
<dbReference type="PANTHER" id="PTHR10629">
    <property type="entry name" value="CYTOSINE-SPECIFIC METHYLTRANSFERASE"/>
    <property type="match status" value="1"/>
</dbReference>
<evidence type="ECO:0000256" key="3">
    <source>
        <dbReference type="ARBA" id="ARBA00022603"/>
    </source>
</evidence>
<dbReference type="InterPro" id="IPR031303">
    <property type="entry name" value="C5_meth_CS"/>
</dbReference>
<feature type="compositionally biased region" description="Acidic residues" evidence="10">
    <location>
        <begin position="289"/>
        <end position="305"/>
    </location>
</feature>
<feature type="domain" description="BAH" evidence="11">
    <location>
        <begin position="704"/>
        <end position="850"/>
    </location>
</feature>
<evidence type="ECO:0000313" key="12">
    <source>
        <dbReference type="EMBL" id="KAJ1983305.1"/>
    </source>
</evidence>
<dbReference type="PROSITE" id="PS51679">
    <property type="entry name" value="SAM_MT_C5"/>
    <property type="match status" value="1"/>
</dbReference>
<dbReference type="InterPro" id="IPR001025">
    <property type="entry name" value="BAH_dom"/>
</dbReference>
<feature type="region of interest" description="Disordered" evidence="10">
    <location>
        <begin position="658"/>
        <end position="684"/>
    </location>
</feature>
<dbReference type="InterPro" id="IPR050390">
    <property type="entry name" value="C5-Methyltransferase"/>
</dbReference>
<feature type="active site" evidence="9">
    <location>
        <position position="1355"/>
    </location>
</feature>
<dbReference type="InterPro" id="IPR001525">
    <property type="entry name" value="C5_MeTfrase"/>
</dbReference>
<dbReference type="SUPFAM" id="SSF53335">
    <property type="entry name" value="S-adenosyl-L-methionine-dependent methyltransferases"/>
    <property type="match status" value="1"/>
</dbReference>
<dbReference type="PANTHER" id="PTHR10629:SF52">
    <property type="entry name" value="DNA (CYTOSINE-5)-METHYLTRANSFERASE 1"/>
    <property type="match status" value="1"/>
</dbReference>
<dbReference type="Pfam" id="PF12047">
    <property type="entry name" value="DNMT1-RFD"/>
    <property type="match status" value="1"/>
</dbReference>
<feature type="region of interest" description="Disordered" evidence="10">
    <location>
        <begin position="517"/>
        <end position="546"/>
    </location>
</feature>
<dbReference type="GO" id="GO:0005634">
    <property type="term" value="C:nucleus"/>
    <property type="evidence" value="ECO:0007669"/>
    <property type="project" value="UniProtKB-SubCell"/>
</dbReference>
<feature type="region of interest" description="Disordered" evidence="10">
    <location>
        <begin position="271"/>
        <end position="339"/>
    </location>
</feature>
<dbReference type="InterPro" id="IPR029063">
    <property type="entry name" value="SAM-dependent_MTases_sf"/>
</dbReference>
<feature type="region of interest" description="Disordered" evidence="10">
    <location>
        <begin position="168"/>
        <end position="211"/>
    </location>
</feature>
<dbReference type="EMBL" id="JANBQB010000061">
    <property type="protein sequence ID" value="KAJ1983305.1"/>
    <property type="molecule type" value="Genomic_DNA"/>
</dbReference>
<dbReference type="GO" id="GO:0003677">
    <property type="term" value="F:DNA binding"/>
    <property type="evidence" value="ECO:0007669"/>
    <property type="project" value="UniProtKB-KW"/>
</dbReference>
<feature type="domain" description="BAH" evidence="11">
    <location>
        <begin position="912"/>
        <end position="1180"/>
    </location>
</feature>
<evidence type="ECO:0000256" key="9">
    <source>
        <dbReference type="PROSITE-ProRule" id="PRU01016"/>
    </source>
</evidence>
<keyword evidence="5 9" id="KW-0949">S-adenosyl-L-methionine</keyword>
<evidence type="ECO:0000256" key="1">
    <source>
        <dbReference type="ARBA" id="ARBA00004123"/>
    </source>
</evidence>
<dbReference type="GO" id="GO:0003682">
    <property type="term" value="F:chromatin binding"/>
    <property type="evidence" value="ECO:0007669"/>
    <property type="project" value="InterPro"/>
</dbReference>
<dbReference type="GO" id="GO:0003886">
    <property type="term" value="F:DNA (cytosine-5-)-methyltransferase activity"/>
    <property type="evidence" value="ECO:0007669"/>
    <property type="project" value="UniProtKB-EC"/>
</dbReference>
<dbReference type="InterPro" id="IPR043151">
    <property type="entry name" value="BAH_sf"/>
</dbReference>
<feature type="region of interest" description="Disordered" evidence="10">
    <location>
        <begin position="99"/>
        <end position="144"/>
    </location>
</feature>
<dbReference type="OrthoDB" id="5376140at2759"/>
<keyword evidence="4 9" id="KW-0808">Transferase</keyword>
<evidence type="ECO:0000256" key="2">
    <source>
        <dbReference type="ARBA" id="ARBA00011975"/>
    </source>
</evidence>
<feature type="region of interest" description="Disordered" evidence="10">
    <location>
        <begin position="1226"/>
        <end position="1247"/>
    </location>
</feature>
<dbReference type="Gene3D" id="3.90.120.10">
    <property type="entry name" value="DNA Methylase, subunit A, domain 2"/>
    <property type="match status" value="2"/>
</dbReference>
<evidence type="ECO:0000256" key="4">
    <source>
        <dbReference type="ARBA" id="ARBA00022679"/>
    </source>
</evidence>
<keyword evidence="8" id="KW-0539">Nucleus</keyword>
<organism evidence="12 13">
    <name type="scientific">Dimargaris verticillata</name>
    <dbReference type="NCBI Taxonomy" id="2761393"/>
    <lineage>
        <taxon>Eukaryota</taxon>
        <taxon>Fungi</taxon>
        <taxon>Fungi incertae sedis</taxon>
        <taxon>Zoopagomycota</taxon>
        <taxon>Kickxellomycotina</taxon>
        <taxon>Dimargaritomycetes</taxon>
        <taxon>Dimargaritales</taxon>
        <taxon>Dimargaritaceae</taxon>
        <taxon>Dimargaris</taxon>
    </lineage>
</organism>
<dbReference type="InterPro" id="IPR018117">
    <property type="entry name" value="C5_DNA_meth_AS"/>
</dbReference>
<dbReference type="GO" id="GO:0044027">
    <property type="term" value="P:negative regulation of gene expression via chromosomal CpG island methylation"/>
    <property type="evidence" value="ECO:0007669"/>
    <property type="project" value="TreeGrafter"/>
</dbReference>
<dbReference type="EC" id="2.1.1.37" evidence="2"/>
<dbReference type="PROSITE" id="PS00094">
    <property type="entry name" value="C5_MTASE_1"/>
    <property type="match status" value="1"/>
</dbReference>
<keyword evidence="13" id="KW-1185">Reference proteome</keyword>
<dbReference type="GO" id="GO:0032259">
    <property type="term" value="P:methylation"/>
    <property type="evidence" value="ECO:0007669"/>
    <property type="project" value="UniProtKB-KW"/>
</dbReference>
<evidence type="ECO:0000259" key="11">
    <source>
        <dbReference type="SMART" id="SM00439"/>
    </source>
</evidence>
<dbReference type="Proteomes" id="UP001151582">
    <property type="component" value="Unassembled WGS sequence"/>
</dbReference>
<dbReference type="Gene3D" id="3.40.50.150">
    <property type="entry name" value="Vaccinia Virus protein VP39"/>
    <property type="match status" value="1"/>
</dbReference>
<evidence type="ECO:0000256" key="7">
    <source>
        <dbReference type="ARBA" id="ARBA00023125"/>
    </source>
</evidence>
<comment type="subcellular location">
    <subcellularLocation>
        <location evidence="1">Nucleus</location>
    </subcellularLocation>
</comment>
<dbReference type="PRINTS" id="PR00105">
    <property type="entry name" value="C5METTRFRASE"/>
</dbReference>
<dbReference type="InterPro" id="IPR022702">
    <property type="entry name" value="Cytosine_MeTrfase1_RFD"/>
</dbReference>
<keyword evidence="3 9" id="KW-0489">Methyltransferase</keyword>
<sequence length="1864" mass="207934">MVDLAGSHRDVSAQARQGKPTKLFIDSCKAAHPKLFDKYSYVDDDRIAEVLVDVSMDEDDADATLLEAEVRTKPPAMRSKASPDRGGAIDTTEVIIQVDSNADPCHSTSTMSSDDEPPRNKMSGNHRPSHRPGLRTRGPPKPLTHNITLAQEAAHLLEDAGDFIVSNRRRKRSSQLATAAPSLAREQSTDGAKQGLKPTTAPRPRKPPRGIYIPEDDEVLESEQLEVVGEEQLDGTGVELPCRVLDNFVIYDMARGNQLISLEAIGQENRDVTASGDVEPIFTDSTLPEVDDDEDDDEDEDDCESENAGVDNDTDSTGSSRGRGKAAAPRIKPKRREAPKQRIRLSAVFYYQEQYLDSGLSTIWLRTTFAWYKLCRPMTIYERHYRAVFQPVRITNLVISWAFHHRQGTYQDFVDALPSISTMGVASGCAGSSNIVGSDAADSQGNLDGPDTSVSYLSRHDYHLVCTERMLKAHMKLVCAEFEAWCEQGNDFSLIETPLMRHLLQQRFEKTKDMDEADYAHADTATRRTNRAQNRSTKRPENPATVTPHINSIAKGLFKKNILAVRTNRPDLPLLILNSQDVVLPTDSADLAASGVETLDDTVHPVDDSTPAAADNAQQHQSYFVTQPQYVEFGGSRQRKAGQRCEYYETAKAQFGNSTEDEATLPMVSSSGENADSDDDDEPSRRVARNHLLELSQSQDLVCQTVRLYDCVYVCPSTSAKKPNKKAKAGRTNGPGHLNKSATYPSNSPLIVMVTRLYYDSFTRRKLFHGRVFMYGRETLLNEVASPHELFLTDQCKTFDLMHDFRGLCPVKHCTLAETDTSVLGRFGIYDGLYYRFWYDPHSGSFEDVEQHMLAPEHRPQDPAYCPTCCRHQCTLAQERPCWLVKNLLPVTSNYESVPTQSPGLCLQFQGHEYHLGDFVYIIPDTRGVPYRIGQIVGFSPANQWGVDRELSMAKSGPKAPKSTTSSALHISVTSDSNLSGDSSDADDGSFDGNFQLTIPAQRPSYAKNLIQSYTLPGHPSTVPRMHVRIREFIRMDEIARHLLPISERTFVSIDPKTHKPKRPVLASNSDYAQSLDGTPEQNNRAAASSTSNDTPTADSTPFLRFPVKDSRHLYATHQYFNVEPTRLEGKCWVEHIDHIDDLEAYKGEDTDAFYVEFQTTLRGARTTHNGNWTQFQPFPVAQWQQCAQCRVRRTERLQHRRQLLAAVSHAVSAKKQCKLSMQPTSRLDVAPGSQPASAKLPSPITSPKTVQMARPLVAMDIFSGCGGLTVGMEASGIVETKYAVEFMPSAALTFEKNNPGATVYNQCANLLLASAIAEHANHQPRQQITDFMGRPLSSMPAPGEVDFIYCGPPCQGFSGINRFPKADDIKNTLIATSLSYVDFYRPRYFLLENVRGMLQFRLGGSQTGATRVTGGIEFGVLKFIMRALTSMGYQVRFSVQQAGCHGVPQTRRRLFVWGARRGHRLPQFPQPITCFTRALSVAIKLPNGVVYSTSRRSQEAAPHYGITVQDAISDLPAFEYVNPERVYKVTDDTLIDLKTTDMASAPVLVGSDDRLAQAYEETRLGRHSSTQATTHPWMDPLLQLLLRTNFVAVSHRGTDRVRQQFLADIFDKRSPTNSPTTTEPASTILAPINRRILQWPVPKSGYVGIMDQPYQCPPLTQYQRERRYLAERLQNHVTRCFNELTVERICRIPMEPGADHSALPDKLKPWCLSAAESAANRHNGWKGLFGRLDFNSHFLTALTSIQPMGKAGTVIHPTQHRVISVRECARAQGFPDHFVFLSEDQSIVNDMHRQVGNAVPPPLSHALSKQLVEAVLDDLLTADPCDQWNSMYGQEPMLPTANARRVDPSYYYGMDPALFRAAL</sequence>
<gene>
    <name evidence="12" type="ORF">H4R34_001360</name>
</gene>
<dbReference type="Gene3D" id="2.30.30.490">
    <property type="match status" value="2"/>
</dbReference>
<feature type="region of interest" description="Disordered" evidence="10">
    <location>
        <begin position="1055"/>
        <end position="1102"/>
    </location>
</feature>
<evidence type="ECO:0000256" key="8">
    <source>
        <dbReference type="ARBA" id="ARBA00023242"/>
    </source>
</evidence>